<protein>
    <recommendedName>
        <fullName evidence="1">Type II restriction endonuclease EcoO109IR domain-containing protein</fullName>
    </recommendedName>
</protein>
<keyword evidence="3" id="KW-1185">Reference proteome</keyword>
<dbReference type="AlphaFoldDB" id="A0A7K4HKL9"/>
<dbReference type="InterPro" id="IPR011335">
    <property type="entry name" value="Restrct_endonuc-II-like"/>
</dbReference>
<organism evidence="2 3">
    <name type="scientific">Methanofollis tationis</name>
    <dbReference type="NCBI Taxonomy" id="81417"/>
    <lineage>
        <taxon>Archaea</taxon>
        <taxon>Methanobacteriati</taxon>
        <taxon>Methanobacteriota</taxon>
        <taxon>Stenosarchaea group</taxon>
        <taxon>Methanomicrobia</taxon>
        <taxon>Methanomicrobiales</taxon>
        <taxon>Methanomicrobiaceae</taxon>
        <taxon>Methanofollis</taxon>
    </lineage>
</organism>
<dbReference type="InterPro" id="IPR012297">
    <property type="entry name" value="EcoO109IR_cat_dom_sf"/>
</dbReference>
<feature type="domain" description="Type II restriction endonuclease EcoO109IR" evidence="1">
    <location>
        <begin position="149"/>
        <end position="228"/>
    </location>
</feature>
<evidence type="ECO:0000313" key="2">
    <source>
        <dbReference type="EMBL" id="NVO65824.1"/>
    </source>
</evidence>
<dbReference type="RefSeq" id="WP_176787376.1">
    <property type="nucleotide sequence ID" value="NZ_JABXWR010000001.1"/>
</dbReference>
<evidence type="ECO:0000313" key="3">
    <source>
        <dbReference type="Proteomes" id="UP000570823"/>
    </source>
</evidence>
<dbReference type="InterPro" id="IPR032793">
    <property type="entry name" value="RE_EcoO109IR"/>
</dbReference>
<sequence>MVAKNSFYRILKSKKSVFETSKISDLFSHVDKERVDRIAESVSVYIRDNLPKAFDKRENLADYRTNPYVLLTSASVLDLDDPARFADFIFNSKFYMALETSFGKSIESAFVGQYPINSTTHWEEPLEKIAEFKGLEGFTREEKAQKRVGSVWREIDKSVVVGDHRYFVTIKSGPNTINDSQVQAMTDAIRNNYKTWINESKRNNRSVKSIDVVVGLTYGTDKTTNNKENQILAKLLDNGFVEEDRERCPGVLIDRETRTVRVYRKIGIEYWAFMGSPTDPSSAQHVFLEILLGLSKALSIGIDRKSVEGGVNKKIRELSMALSKLQFPQKSLPTWIKNDFSEEELFLLTTAMTAFYDEGI</sequence>
<dbReference type="Pfam" id="PF14511">
    <property type="entry name" value="RE_EcoO109I"/>
    <property type="match status" value="1"/>
</dbReference>
<reference evidence="2 3" key="1">
    <citation type="submission" date="2020-06" db="EMBL/GenBank/DDBJ databases">
        <title>Methanofollis fontis sp. nov., a methanogen isolated from marine sediments near a cold seep at Four-Way Closure Ridge offshore southwestern Taiwan.</title>
        <authorList>
            <person name="Chen S.-C."/>
            <person name="Teng N.-H."/>
            <person name="Lin Y.-S."/>
            <person name="Lai M.-C."/>
            <person name="Chen H.-H."/>
            <person name="Wang C.-C."/>
        </authorList>
    </citation>
    <scope>NUCLEOTIDE SEQUENCE [LARGE SCALE GENOMIC DNA]</scope>
    <source>
        <strain evidence="2 3">DSM 2702</strain>
    </source>
</reference>
<dbReference type="Proteomes" id="UP000570823">
    <property type="component" value="Unassembled WGS sequence"/>
</dbReference>
<dbReference type="Gene3D" id="3.40.1560.10">
    <property type="entry name" value="type ii restriction endonuclease, domain 2"/>
    <property type="match status" value="1"/>
</dbReference>
<dbReference type="SUPFAM" id="SSF52980">
    <property type="entry name" value="Restriction endonuclease-like"/>
    <property type="match status" value="1"/>
</dbReference>
<evidence type="ECO:0000259" key="1">
    <source>
        <dbReference type="Pfam" id="PF14511"/>
    </source>
</evidence>
<accession>A0A7K4HKL9</accession>
<dbReference type="CDD" id="cd22321">
    <property type="entry name" value="EcoO109I-like"/>
    <property type="match status" value="1"/>
</dbReference>
<gene>
    <name evidence="2" type="ORF">HWN36_00460</name>
</gene>
<comment type="caution">
    <text evidence="2">The sequence shown here is derived from an EMBL/GenBank/DDBJ whole genome shotgun (WGS) entry which is preliminary data.</text>
</comment>
<proteinExistence type="predicted"/>
<dbReference type="EMBL" id="JABXWR010000001">
    <property type="protein sequence ID" value="NVO65824.1"/>
    <property type="molecule type" value="Genomic_DNA"/>
</dbReference>
<name>A0A7K4HKL9_9EURY</name>